<comment type="caution">
    <text evidence="1">The sequence shown here is derived from an EMBL/GenBank/DDBJ whole genome shotgun (WGS) entry which is preliminary data.</text>
</comment>
<dbReference type="OrthoDB" id="10019596at2759"/>
<evidence type="ECO:0000313" key="2">
    <source>
        <dbReference type="Proteomes" id="UP000494256"/>
    </source>
</evidence>
<organism evidence="1 2">
    <name type="scientific">Arctia plantaginis</name>
    <name type="common">Wood tiger moth</name>
    <name type="synonym">Phalaena plantaginis</name>
    <dbReference type="NCBI Taxonomy" id="874455"/>
    <lineage>
        <taxon>Eukaryota</taxon>
        <taxon>Metazoa</taxon>
        <taxon>Ecdysozoa</taxon>
        <taxon>Arthropoda</taxon>
        <taxon>Hexapoda</taxon>
        <taxon>Insecta</taxon>
        <taxon>Pterygota</taxon>
        <taxon>Neoptera</taxon>
        <taxon>Endopterygota</taxon>
        <taxon>Lepidoptera</taxon>
        <taxon>Glossata</taxon>
        <taxon>Ditrysia</taxon>
        <taxon>Noctuoidea</taxon>
        <taxon>Erebidae</taxon>
        <taxon>Arctiinae</taxon>
        <taxon>Arctia</taxon>
    </lineage>
</organism>
<dbReference type="Proteomes" id="UP000494256">
    <property type="component" value="Unassembled WGS sequence"/>
</dbReference>
<reference evidence="1 2" key="1">
    <citation type="submission" date="2020-04" db="EMBL/GenBank/DDBJ databases">
        <authorList>
            <person name="Wallbank WR R."/>
            <person name="Pardo Diaz C."/>
            <person name="Kozak K."/>
            <person name="Martin S."/>
            <person name="Jiggins C."/>
            <person name="Moest M."/>
            <person name="Warren A I."/>
            <person name="Byers J.R.P. K."/>
            <person name="Montejo-Kovacevich G."/>
            <person name="Yen C E."/>
        </authorList>
    </citation>
    <scope>NUCLEOTIDE SEQUENCE [LARGE SCALE GENOMIC DNA]</scope>
</reference>
<evidence type="ECO:0000313" key="1">
    <source>
        <dbReference type="EMBL" id="CAB3229606.1"/>
    </source>
</evidence>
<dbReference type="EMBL" id="CADEBD010000286">
    <property type="protein sequence ID" value="CAB3229606.1"/>
    <property type="molecule type" value="Genomic_DNA"/>
</dbReference>
<accession>A0A8S0Z9T5</accession>
<protein>
    <submittedName>
        <fullName evidence="1">Uncharacterized protein</fullName>
    </submittedName>
</protein>
<proteinExistence type="predicted"/>
<gene>
    <name evidence="1" type="ORF">APLA_LOCUS4195</name>
</gene>
<name>A0A8S0Z9T5_ARCPL</name>
<sequence>MFSGIFWNHIQFICVDLAVLVVRKIASTTVLVNIYTKETQGIGFSIEDDQKLPFTGRTEEDYSPEIVFKRPRRQMMCLSDSSNSEDAVPVEGTAGKNHNDLTSRDRKMTLSILDKRFSFLATIVTAKRFLIKTEILKCPEMYFFKKKVNTINHDEEDNIF</sequence>
<dbReference type="AlphaFoldDB" id="A0A8S0Z9T5"/>